<keyword evidence="8 11" id="KW-0067">ATP-binding</keyword>
<dbReference type="PANTHER" id="PTHR44329">
    <property type="entry name" value="SERINE/THREONINE-PROTEIN KINASE TNNI3K-RELATED"/>
    <property type="match status" value="1"/>
</dbReference>
<feature type="compositionally biased region" description="Acidic residues" evidence="14">
    <location>
        <begin position="954"/>
        <end position="973"/>
    </location>
</feature>
<protein>
    <recommendedName>
        <fullName evidence="11">Mitogen-activated protein kinase kinase kinase</fullName>
        <ecNumber evidence="11">2.7.11.25</ecNumber>
    </recommendedName>
</protein>
<feature type="region of interest" description="Disordered" evidence="14">
    <location>
        <begin position="21"/>
        <end position="48"/>
    </location>
</feature>
<evidence type="ECO:0000313" key="16">
    <source>
        <dbReference type="EMBL" id="EDW79222.1"/>
    </source>
</evidence>
<feature type="compositionally biased region" description="Low complexity" evidence="14">
    <location>
        <begin position="550"/>
        <end position="561"/>
    </location>
</feature>
<dbReference type="InterPro" id="IPR011009">
    <property type="entry name" value="Kinase-like_dom_sf"/>
</dbReference>
<feature type="region of interest" description="Disordered" evidence="14">
    <location>
        <begin position="869"/>
        <end position="888"/>
    </location>
</feature>
<dbReference type="PhylomeDB" id="B4N3L7"/>
<dbReference type="InterPro" id="IPR008271">
    <property type="entry name" value="Ser/Thr_kinase_AS"/>
</dbReference>
<evidence type="ECO:0000313" key="17">
    <source>
        <dbReference type="Proteomes" id="UP000007798"/>
    </source>
</evidence>
<dbReference type="Gene3D" id="1.10.510.10">
    <property type="entry name" value="Transferase(Phosphotransferase) domain 1"/>
    <property type="match status" value="1"/>
</dbReference>
<evidence type="ECO:0000256" key="14">
    <source>
        <dbReference type="SAM" id="MobiDB-lite"/>
    </source>
</evidence>
<organism evidence="16 17">
    <name type="scientific">Drosophila willistoni</name>
    <name type="common">Fruit fly</name>
    <dbReference type="NCBI Taxonomy" id="7260"/>
    <lineage>
        <taxon>Eukaryota</taxon>
        <taxon>Metazoa</taxon>
        <taxon>Ecdysozoa</taxon>
        <taxon>Arthropoda</taxon>
        <taxon>Hexapoda</taxon>
        <taxon>Insecta</taxon>
        <taxon>Pterygota</taxon>
        <taxon>Neoptera</taxon>
        <taxon>Endopterygota</taxon>
        <taxon>Diptera</taxon>
        <taxon>Brachycera</taxon>
        <taxon>Muscomorpha</taxon>
        <taxon>Ephydroidea</taxon>
        <taxon>Drosophilidae</taxon>
        <taxon>Drosophila</taxon>
        <taxon>Sophophora</taxon>
    </lineage>
</organism>
<dbReference type="STRING" id="7260.B4N3L7"/>
<dbReference type="InterPro" id="IPR051681">
    <property type="entry name" value="Ser/Thr_Kinases-Pseudokinases"/>
</dbReference>
<name>B4N3L7_DROWI</name>
<evidence type="ECO:0000256" key="6">
    <source>
        <dbReference type="ARBA" id="ARBA00022741"/>
    </source>
</evidence>
<feature type="compositionally biased region" description="Low complexity" evidence="14">
    <location>
        <begin position="23"/>
        <end position="32"/>
    </location>
</feature>
<comment type="catalytic activity">
    <reaction evidence="10">
        <text>L-seryl-[protein] + ATP = O-phospho-L-seryl-[protein] + ADP + H(+)</text>
        <dbReference type="Rhea" id="RHEA:17989"/>
        <dbReference type="Rhea" id="RHEA-COMP:9863"/>
        <dbReference type="Rhea" id="RHEA-COMP:11604"/>
        <dbReference type="ChEBI" id="CHEBI:15378"/>
        <dbReference type="ChEBI" id="CHEBI:29999"/>
        <dbReference type="ChEBI" id="CHEBI:30616"/>
        <dbReference type="ChEBI" id="CHEBI:83421"/>
        <dbReference type="ChEBI" id="CHEBI:456216"/>
        <dbReference type="EC" id="2.7.11.25"/>
    </reaction>
</comment>
<dbReference type="OMA" id="GYKQCKK"/>
<feature type="compositionally biased region" description="Gly residues" evidence="14">
    <location>
        <begin position="789"/>
        <end position="805"/>
    </location>
</feature>
<dbReference type="SMART" id="SM00220">
    <property type="entry name" value="S_TKc"/>
    <property type="match status" value="1"/>
</dbReference>
<feature type="binding site" evidence="13">
    <location>
        <begin position="175"/>
        <end position="183"/>
    </location>
    <ligand>
        <name>ATP</name>
        <dbReference type="ChEBI" id="CHEBI:30616"/>
    </ligand>
</feature>
<evidence type="ECO:0000256" key="10">
    <source>
        <dbReference type="ARBA" id="ARBA00048329"/>
    </source>
</evidence>
<dbReference type="SUPFAM" id="SSF56112">
    <property type="entry name" value="Protein kinase-like (PK-like)"/>
    <property type="match status" value="1"/>
</dbReference>
<dbReference type="PIRSF" id="PIRSF038165">
    <property type="entry name" value="MAPKKK12_MAPKKK13"/>
    <property type="match status" value="1"/>
</dbReference>
<evidence type="ECO:0000256" key="4">
    <source>
        <dbReference type="ARBA" id="ARBA00022527"/>
    </source>
</evidence>
<dbReference type="GO" id="GO:0005524">
    <property type="term" value="F:ATP binding"/>
    <property type="evidence" value="ECO:0007669"/>
    <property type="project" value="UniProtKB-KW"/>
</dbReference>
<dbReference type="GO" id="GO:0007616">
    <property type="term" value="P:long-term memory"/>
    <property type="evidence" value="ECO:0007669"/>
    <property type="project" value="EnsemblMetazoa"/>
</dbReference>
<keyword evidence="17" id="KW-1185">Reference proteome</keyword>
<keyword evidence="5 11" id="KW-0808">Transferase</keyword>
<reference evidence="16 17" key="1">
    <citation type="journal article" date="2007" name="Nature">
        <title>Evolution of genes and genomes on the Drosophila phylogeny.</title>
        <authorList>
            <consortium name="Drosophila 12 Genomes Consortium"/>
            <person name="Clark A.G."/>
            <person name="Eisen M.B."/>
            <person name="Smith D.R."/>
            <person name="Bergman C.M."/>
            <person name="Oliver B."/>
            <person name="Markow T.A."/>
            <person name="Kaufman T.C."/>
            <person name="Kellis M."/>
            <person name="Gelbart W."/>
            <person name="Iyer V.N."/>
            <person name="Pollard D.A."/>
            <person name="Sackton T.B."/>
            <person name="Larracuente A.M."/>
            <person name="Singh N.D."/>
            <person name="Abad J.P."/>
            <person name="Abt D.N."/>
            <person name="Adryan B."/>
            <person name="Aguade M."/>
            <person name="Akashi H."/>
            <person name="Anderson W.W."/>
            <person name="Aquadro C.F."/>
            <person name="Ardell D.H."/>
            <person name="Arguello R."/>
            <person name="Artieri C.G."/>
            <person name="Barbash D.A."/>
            <person name="Barker D."/>
            <person name="Barsanti P."/>
            <person name="Batterham P."/>
            <person name="Batzoglou S."/>
            <person name="Begun D."/>
            <person name="Bhutkar A."/>
            <person name="Blanco E."/>
            <person name="Bosak S.A."/>
            <person name="Bradley R.K."/>
            <person name="Brand A.D."/>
            <person name="Brent M.R."/>
            <person name="Brooks A.N."/>
            <person name="Brown R.H."/>
            <person name="Butlin R.K."/>
            <person name="Caggese C."/>
            <person name="Calvi B.R."/>
            <person name="Bernardo de Carvalho A."/>
            <person name="Caspi A."/>
            <person name="Castrezana S."/>
            <person name="Celniker S.E."/>
            <person name="Chang J.L."/>
            <person name="Chapple C."/>
            <person name="Chatterji S."/>
            <person name="Chinwalla A."/>
            <person name="Civetta A."/>
            <person name="Clifton S.W."/>
            <person name="Comeron J.M."/>
            <person name="Costello J.C."/>
            <person name="Coyne J.A."/>
            <person name="Daub J."/>
            <person name="David R.G."/>
            <person name="Delcher A.L."/>
            <person name="Delehaunty K."/>
            <person name="Do C.B."/>
            <person name="Ebling H."/>
            <person name="Edwards K."/>
            <person name="Eickbush T."/>
            <person name="Evans J.D."/>
            <person name="Filipski A."/>
            <person name="Findeiss S."/>
            <person name="Freyhult E."/>
            <person name="Fulton L."/>
            <person name="Fulton R."/>
            <person name="Garcia A.C."/>
            <person name="Gardiner A."/>
            <person name="Garfield D.A."/>
            <person name="Garvin B.E."/>
            <person name="Gibson G."/>
            <person name="Gilbert D."/>
            <person name="Gnerre S."/>
            <person name="Godfrey J."/>
            <person name="Good R."/>
            <person name="Gotea V."/>
            <person name="Gravely B."/>
            <person name="Greenberg A.J."/>
            <person name="Griffiths-Jones S."/>
            <person name="Gross S."/>
            <person name="Guigo R."/>
            <person name="Gustafson E.A."/>
            <person name="Haerty W."/>
            <person name="Hahn M.W."/>
            <person name="Halligan D.L."/>
            <person name="Halpern A.L."/>
            <person name="Halter G.M."/>
            <person name="Han M.V."/>
            <person name="Heger A."/>
            <person name="Hillier L."/>
            <person name="Hinrichs A.S."/>
            <person name="Holmes I."/>
            <person name="Hoskins R.A."/>
            <person name="Hubisz M.J."/>
            <person name="Hultmark D."/>
            <person name="Huntley M.A."/>
            <person name="Jaffe D.B."/>
            <person name="Jagadeeshan S."/>
            <person name="Jeck W.R."/>
            <person name="Johnson J."/>
            <person name="Jones C.D."/>
            <person name="Jordan W.C."/>
            <person name="Karpen G.H."/>
            <person name="Kataoka E."/>
            <person name="Keightley P.D."/>
            <person name="Kheradpour P."/>
            <person name="Kirkness E.F."/>
            <person name="Koerich L.B."/>
            <person name="Kristiansen K."/>
            <person name="Kudrna D."/>
            <person name="Kulathinal R.J."/>
            <person name="Kumar S."/>
            <person name="Kwok R."/>
            <person name="Lander E."/>
            <person name="Langley C.H."/>
            <person name="Lapoint R."/>
            <person name="Lazzaro B.P."/>
            <person name="Lee S.J."/>
            <person name="Levesque L."/>
            <person name="Li R."/>
            <person name="Lin C.F."/>
            <person name="Lin M.F."/>
            <person name="Lindblad-Toh K."/>
            <person name="Llopart A."/>
            <person name="Long M."/>
            <person name="Low L."/>
            <person name="Lozovsky E."/>
            <person name="Lu J."/>
            <person name="Luo M."/>
            <person name="Machado C.A."/>
            <person name="Makalowski W."/>
            <person name="Marzo M."/>
            <person name="Matsuda M."/>
            <person name="Matzkin L."/>
            <person name="McAllister B."/>
            <person name="McBride C.S."/>
            <person name="McKernan B."/>
            <person name="McKernan K."/>
            <person name="Mendez-Lago M."/>
            <person name="Minx P."/>
            <person name="Mollenhauer M.U."/>
            <person name="Montooth K."/>
            <person name="Mount S.M."/>
            <person name="Mu X."/>
            <person name="Myers E."/>
            <person name="Negre B."/>
            <person name="Newfeld S."/>
            <person name="Nielsen R."/>
            <person name="Noor M.A."/>
            <person name="O'Grady P."/>
            <person name="Pachter L."/>
            <person name="Papaceit M."/>
            <person name="Parisi M.J."/>
            <person name="Parisi M."/>
            <person name="Parts L."/>
            <person name="Pedersen J.S."/>
            <person name="Pesole G."/>
            <person name="Phillippy A.M."/>
            <person name="Ponting C.P."/>
            <person name="Pop M."/>
            <person name="Porcelli D."/>
            <person name="Powell J.R."/>
            <person name="Prohaska S."/>
            <person name="Pruitt K."/>
            <person name="Puig M."/>
            <person name="Quesneville H."/>
            <person name="Ram K.R."/>
            <person name="Rand D."/>
            <person name="Rasmussen M.D."/>
            <person name="Reed L.K."/>
            <person name="Reenan R."/>
            <person name="Reily A."/>
            <person name="Remington K.A."/>
            <person name="Rieger T.T."/>
            <person name="Ritchie M.G."/>
            <person name="Robin C."/>
            <person name="Rogers Y.H."/>
            <person name="Rohde C."/>
            <person name="Rozas J."/>
            <person name="Rubenfield M.J."/>
            <person name="Ruiz A."/>
            <person name="Russo S."/>
            <person name="Salzberg S.L."/>
            <person name="Sanchez-Gracia A."/>
            <person name="Saranga D.J."/>
            <person name="Sato H."/>
            <person name="Schaeffer S.W."/>
            <person name="Schatz M.C."/>
            <person name="Schlenke T."/>
            <person name="Schwartz R."/>
            <person name="Segarra C."/>
            <person name="Singh R.S."/>
            <person name="Sirot L."/>
            <person name="Sirota M."/>
            <person name="Sisneros N.B."/>
            <person name="Smith C.D."/>
            <person name="Smith T.F."/>
            <person name="Spieth J."/>
            <person name="Stage D.E."/>
            <person name="Stark A."/>
            <person name="Stephan W."/>
            <person name="Strausberg R.L."/>
            <person name="Strempel S."/>
            <person name="Sturgill D."/>
            <person name="Sutton G."/>
            <person name="Sutton G.G."/>
            <person name="Tao W."/>
            <person name="Teichmann S."/>
            <person name="Tobari Y.N."/>
            <person name="Tomimura Y."/>
            <person name="Tsolas J.M."/>
            <person name="Valente V.L."/>
            <person name="Venter E."/>
            <person name="Venter J.C."/>
            <person name="Vicario S."/>
            <person name="Vieira F.G."/>
            <person name="Vilella A.J."/>
            <person name="Villasante A."/>
            <person name="Walenz B."/>
            <person name="Wang J."/>
            <person name="Wasserman M."/>
            <person name="Watts T."/>
            <person name="Wilson D."/>
            <person name="Wilson R.K."/>
            <person name="Wing R.A."/>
            <person name="Wolfner M.F."/>
            <person name="Wong A."/>
            <person name="Wong G.K."/>
            <person name="Wu C.I."/>
            <person name="Wu G."/>
            <person name="Yamamoto D."/>
            <person name="Yang H.P."/>
            <person name="Yang S.P."/>
            <person name="Yorke J.A."/>
            <person name="Yoshida K."/>
            <person name="Zdobnov E."/>
            <person name="Zhang P."/>
            <person name="Zhang Y."/>
            <person name="Zimin A.V."/>
            <person name="Baldwin J."/>
            <person name="Abdouelleil A."/>
            <person name="Abdulkadir J."/>
            <person name="Abebe A."/>
            <person name="Abera B."/>
            <person name="Abreu J."/>
            <person name="Acer S.C."/>
            <person name="Aftuck L."/>
            <person name="Alexander A."/>
            <person name="An P."/>
            <person name="Anderson E."/>
            <person name="Anderson S."/>
            <person name="Arachi H."/>
            <person name="Azer M."/>
            <person name="Bachantsang P."/>
            <person name="Barry A."/>
            <person name="Bayul T."/>
            <person name="Berlin A."/>
            <person name="Bessette D."/>
            <person name="Bloom T."/>
            <person name="Blye J."/>
            <person name="Boguslavskiy L."/>
            <person name="Bonnet C."/>
            <person name="Boukhgalter B."/>
            <person name="Bourzgui I."/>
            <person name="Brown A."/>
            <person name="Cahill P."/>
            <person name="Channer S."/>
            <person name="Cheshatsang Y."/>
            <person name="Chuda L."/>
            <person name="Citroen M."/>
            <person name="Collymore A."/>
            <person name="Cooke P."/>
            <person name="Costello M."/>
            <person name="D'Aco K."/>
            <person name="Daza R."/>
            <person name="De Haan G."/>
            <person name="DeGray S."/>
            <person name="DeMaso C."/>
            <person name="Dhargay N."/>
            <person name="Dooley K."/>
            <person name="Dooley E."/>
            <person name="Doricent M."/>
            <person name="Dorje P."/>
            <person name="Dorjee K."/>
            <person name="Dupes A."/>
            <person name="Elong R."/>
            <person name="Falk J."/>
            <person name="Farina A."/>
            <person name="Faro S."/>
            <person name="Ferguson D."/>
            <person name="Fisher S."/>
            <person name="Foley C.D."/>
            <person name="Franke A."/>
            <person name="Friedrich D."/>
            <person name="Gadbois L."/>
            <person name="Gearin G."/>
            <person name="Gearin C.R."/>
            <person name="Giannoukos G."/>
            <person name="Goode T."/>
            <person name="Graham J."/>
            <person name="Grandbois E."/>
            <person name="Grewal S."/>
            <person name="Gyaltsen K."/>
            <person name="Hafez N."/>
            <person name="Hagos B."/>
            <person name="Hall J."/>
            <person name="Henson C."/>
            <person name="Hollinger A."/>
            <person name="Honan T."/>
            <person name="Huard M.D."/>
            <person name="Hughes L."/>
            <person name="Hurhula B."/>
            <person name="Husby M.E."/>
            <person name="Kamat A."/>
            <person name="Kanga B."/>
            <person name="Kashin S."/>
            <person name="Khazanovich D."/>
            <person name="Kisner P."/>
            <person name="Lance K."/>
            <person name="Lara M."/>
            <person name="Lee W."/>
            <person name="Lennon N."/>
            <person name="Letendre F."/>
            <person name="LeVine R."/>
            <person name="Lipovsky A."/>
            <person name="Liu X."/>
            <person name="Liu J."/>
            <person name="Liu S."/>
            <person name="Lokyitsang T."/>
            <person name="Lokyitsang Y."/>
            <person name="Lubonja R."/>
            <person name="Lui A."/>
            <person name="MacDonald P."/>
            <person name="Magnisalis V."/>
            <person name="Maru K."/>
            <person name="Matthews C."/>
            <person name="McCusker W."/>
            <person name="McDonough S."/>
            <person name="Mehta T."/>
            <person name="Meldrim J."/>
            <person name="Meneus L."/>
            <person name="Mihai O."/>
            <person name="Mihalev A."/>
            <person name="Mihova T."/>
            <person name="Mittelman R."/>
            <person name="Mlenga V."/>
            <person name="Montmayeur A."/>
            <person name="Mulrain L."/>
            <person name="Navidi A."/>
            <person name="Naylor J."/>
            <person name="Negash T."/>
            <person name="Nguyen T."/>
            <person name="Nguyen N."/>
            <person name="Nicol R."/>
            <person name="Norbu C."/>
            <person name="Norbu N."/>
            <person name="Novod N."/>
            <person name="O'Neill B."/>
            <person name="Osman S."/>
            <person name="Markiewicz E."/>
            <person name="Oyono O.L."/>
            <person name="Patti C."/>
            <person name="Phunkhang P."/>
            <person name="Pierre F."/>
            <person name="Priest M."/>
            <person name="Raghuraman S."/>
            <person name="Rege F."/>
            <person name="Reyes R."/>
            <person name="Rise C."/>
            <person name="Rogov P."/>
            <person name="Ross K."/>
            <person name="Ryan E."/>
            <person name="Settipalli S."/>
            <person name="Shea T."/>
            <person name="Sherpa N."/>
            <person name="Shi L."/>
            <person name="Shih D."/>
            <person name="Sparrow T."/>
            <person name="Spaulding J."/>
            <person name="Stalker J."/>
            <person name="Stange-Thomann N."/>
            <person name="Stavropoulos S."/>
            <person name="Stone C."/>
            <person name="Strader C."/>
            <person name="Tesfaye S."/>
            <person name="Thomson T."/>
            <person name="Thoulutsang Y."/>
            <person name="Thoulutsang D."/>
            <person name="Topham K."/>
            <person name="Topping I."/>
            <person name="Tsamla T."/>
            <person name="Vassiliev H."/>
            <person name="Vo A."/>
            <person name="Wangchuk T."/>
            <person name="Wangdi T."/>
            <person name="Weiand M."/>
            <person name="Wilkinson J."/>
            <person name="Wilson A."/>
            <person name="Yadav S."/>
            <person name="Young G."/>
            <person name="Yu Q."/>
            <person name="Zembek L."/>
            <person name="Zhong D."/>
            <person name="Zimmer A."/>
            <person name="Zwirko Z."/>
            <person name="Jaffe D.B."/>
            <person name="Alvarez P."/>
            <person name="Brockman W."/>
            <person name="Butler J."/>
            <person name="Chin C."/>
            <person name="Gnerre S."/>
            <person name="Grabherr M."/>
            <person name="Kleber M."/>
            <person name="Mauceli E."/>
            <person name="MacCallum I."/>
        </authorList>
    </citation>
    <scope>NUCLEOTIDE SEQUENCE [LARGE SCALE GENOMIC DNA]</scope>
    <source>
        <strain evidence="17">Tucson 14030-0811.24</strain>
    </source>
</reference>
<evidence type="ECO:0000256" key="1">
    <source>
        <dbReference type="ARBA" id="ARBA00004496"/>
    </source>
</evidence>
<dbReference type="GO" id="GO:0005737">
    <property type="term" value="C:cytoplasm"/>
    <property type="evidence" value="ECO:0007669"/>
    <property type="project" value="UniProtKB-SubCell"/>
</dbReference>
<dbReference type="InterPro" id="IPR000719">
    <property type="entry name" value="Prot_kinase_dom"/>
</dbReference>
<evidence type="ECO:0000256" key="13">
    <source>
        <dbReference type="PIRSR" id="PIRSR038165-51"/>
    </source>
</evidence>
<dbReference type="PRINTS" id="PR00109">
    <property type="entry name" value="TYRKINASE"/>
</dbReference>
<feature type="compositionally biased region" description="Basic and acidic residues" evidence="14">
    <location>
        <begin position="974"/>
        <end position="985"/>
    </location>
</feature>
<dbReference type="FunFam" id="1.10.510.10:FF:000087">
    <property type="entry name" value="Mitogen-activated protein kinase kinase kinase 12"/>
    <property type="match status" value="1"/>
</dbReference>
<dbReference type="GO" id="GO:0045887">
    <property type="term" value="P:positive regulation of synaptic assembly at neuromuscular junction"/>
    <property type="evidence" value="ECO:0007669"/>
    <property type="project" value="EnsemblMetazoa"/>
</dbReference>
<feature type="region of interest" description="Disordered" evidence="14">
    <location>
        <begin position="778"/>
        <end position="852"/>
    </location>
</feature>
<dbReference type="GO" id="GO:0048674">
    <property type="term" value="P:collateral sprouting of injured axon"/>
    <property type="evidence" value="ECO:0007669"/>
    <property type="project" value="EnsemblMetazoa"/>
</dbReference>
<feature type="region of interest" description="Disordered" evidence="14">
    <location>
        <begin position="692"/>
        <end position="724"/>
    </location>
</feature>
<dbReference type="GO" id="GO:0031594">
    <property type="term" value="C:neuromuscular junction"/>
    <property type="evidence" value="ECO:0007669"/>
    <property type="project" value="EnsemblMetazoa"/>
</dbReference>
<dbReference type="GO" id="GO:0004709">
    <property type="term" value="F:MAP kinase kinase kinase activity"/>
    <property type="evidence" value="ECO:0007669"/>
    <property type="project" value="UniProtKB-EC"/>
</dbReference>
<dbReference type="GO" id="GO:0007283">
    <property type="term" value="P:spermatogenesis"/>
    <property type="evidence" value="ECO:0007669"/>
    <property type="project" value="EnsemblMetazoa"/>
</dbReference>
<evidence type="ECO:0000256" key="5">
    <source>
        <dbReference type="ARBA" id="ARBA00022679"/>
    </source>
</evidence>
<keyword evidence="4 11" id="KW-0723">Serine/threonine-protein kinase</keyword>
<dbReference type="OrthoDB" id="339325at2759"/>
<dbReference type="GO" id="GO:0007030">
    <property type="term" value="P:Golgi organization"/>
    <property type="evidence" value="ECO:0007669"/>
    <property type="project" value="EnsemblMetazoa"/>
</dbReference>
<dbReference type="KEGG" id="dwi:6645446"/>
<proteinExistence type="inferred from homology"/>
<evidence type="ECO:0000256" key="12">
    <source>
        <dbReference type="PIRSR" id="PIRSR038165-50"/>
    </source>
</evidence>
<feature type="compositionally biased region" description="Low complexity" evidence="14">
    <location>
        <begin position="692"/>
        <end position="703"/>
    </location>
</feature>
<feature type="active site" description="Proton acceptor" evidence="12">
    <location>
        <position position="280"/>
    </location>
</feature>
<dbReference type="SMR" id="B4N3L7"/>
<keyword evidence="7 11" id="KW-0418">Kinase</keyword>
<comment type="similarity">
    <text evidence="2 11">Belongs to the protein kinase superfamily. STE Ser/Thr protein kinase family. MAP kinase kinase kinase subfamily.</text>
</comment>
<dbReference type="PANTHER" id="PTHR44329:SF304">
    <property type="entry name" value="MITOGEN-ACTIVATED PROTEIN KINASE KINASE KINASE 13-LIKE ISOFORM X1"/>
    <property type="match status" value="1"/>
</dbReference>
<dbReference type="EMBL" id="CH964095">
    <property type="protein sequence ID" value="EDW79222.1"/>
    <property type="molecule type" value="Genomic_DNA"/>
</dbReference>
<dbReference type="Pfam" id="PF07714">
    <property type="entry name" value="PK_Tyr_Ser-Thr"/>
    <property type="match status" value="1"/>
</dbReference>
<dbReference type="GO" id="GO:2000331">
    <property type="term" value="P:regulation of terminal button organization"/>
    <property type="evidence" value="ECO:0007669"/>
    <property type="project" value="EnsemblMetazoa"/>
</dbReference>
<dbReference type="eggNOG" id="KOG4721">
    <property type="taxonomic scope" value="Eukaryota"/>
</dbReference>
<evidence type="ECO:0000256" key="11">
    <source>
        <dbReference type="PIRNR" id="PIRNR038165"/>
    </source>
</evidence>
<keyword evidence="6 11" id="KW-0547">Nucleotide-binding</keyword>
<dbReference type="InterPro" id="IPR001245">
    <property type="entry name" value="Ser-Thr/Tyr_kinase_cat_dom"/>
</dbReference>
<dbReference type="PROSITE" id="PS50011">
    <property type="entry name" value="PROTEIN_KINASE_DOM"/>
    <property type="match status" value="1"/>
</dbReference>
<evidence type="ECO:0000256" key="7">
    <source>
        <dbReference type="ARBA" id="ARBA00022777"/>
    </source>
</evidence>
<keyword evidence="3" id="KW-0963">Cytoplasm</keyword>
<feature type="domain" description="Protein kinase" evidence="15">
    <location>
        <begin position="169"/>
        <end position="410"/>
    </location>
</feature>
<evidence type="ECO:0000256" key="3">
    <source>
        <dbReference type="ARBA" id="ARBA00022490"/>
    </source>
</evidence>
<dbReference type="InParanoid" id="B4N3L7"/>
<evidence type="ECO:0000256" key="2">
    <source>
        <dbReference type="ARBA" id="ARBA00006529"/>
    </source>
</evidence>
<dbReference type="HOGENOM" id="CLU_009311_1_0_1"/>
<dbReference type="EC" id="2.7.11.25" evidence="11"/>
<feature type="region of interest" description="Disordered" evidence="14">
    <location>
        <begin position="597"/>
        <end position="676"/>
    </location>
</feature>
<dbReference type="Proteomes" id="UP000007798">
    <property type="component" value="Unassembled WGS sequence"/>
</dbReference>
<feature type="region of interest" description="Disordered" evidence="14">
    <location>
        <begin position="537"/>
        <end position="561"/>
    </location>
</feature>
<feature type="compositionally biased region" description="Polar residues" evidence="14">
    <location>
        <begin position="704"/>
        <end position="724"/>
    </location>
</feature>
<evidence type="ECO:0000256" key="8">
    <source>
        <dbReference type="ARBA" id="ARBA00022840"/>
    </source>
</evidence>
<dbReference type="PROSITE" id="PS00108">
    <property type="entry name" value="PROTEIN_KINASE_ST"/>
    <property type="match status" value="1"/>
</dbReference>
<dbReference type="InterPro" id="IPR017419">
    <property type="entry name" value="MAP3K12_MAP3K13"/>
</dbReference>
<feature type="region of interest" description="Disordered" evidence="14">
    <location>
        <begin position="903"/>
        <end position="987"/>
    </location>
</feature>
<feature type="compositionally biased region" description="Polar residues" evidence="14">
    <location>
        <begin position="908"/>
        <end position="926"/>
    </location>
</feature>
<dbReference type="GO" id="GO:0106310">
    <property type="term" value="F:protein serine kinase activity"/>
    <property type="evidence" value="ECO:0007669"/>
    <property type="project" value="RHEA"/>
</dbReference>
<feature type="compositionally biased region" description="Low complexity" evidence="14">
    <location>
        <begin position="927"/>
        <end position="953"/>
    </location>
</feature>
<comment type="catalytic activity">
    <reaction evidence="9">
        <text>L-threonyl-[protein] + ATP = O-phospho-L-threonyl-[protein] + ADP + H(+)</text>
        <dbReference type="Rhea" id="RHEA:46608"/>
        <dbReference type="Rhea" id="RHEA-COMP:11060"/>
        <dbReference type="Rhea" id="RHEA-COMP:11605"/>
        <dbReference type="ChEBI" id="CHEBI:15378"/>
        <dbReference type="ChEBI" id="CHEBI:30013"/>
        <dbReference type="ChEBI" id="CHEBI:30616"/>
        <dbReference type="ChEBI" id="CHEBI:61977"/>
        <dbReference type="ChEBI" id="CHEBI:456216"/>
        <dbReference type="EC" id="2.7.11.25"/>
    </reaction>
</comment>
<dbReference type="GO" id="GO:0030424">
    <property type="term" value="C:axon"/>
    <property type="evidence" value="ECO:0007669"/>
    <property type="project" value="EnsemblMetazoa"/>
</dbReference>
<feature type="compositionally biased region" description="Pro residues" evidence="14">
    <location>
        <begin position="663"/>
        <end position="674"/>
    </location>
</feature>
<accession>B4N3L7</accession>
<dbReference type="AlphaFoldDB" id="B4N3L7"/>
<comment type="subcellular location">
    <subcellularLocation>
        <location evidence="1">Cytoplasm</location>
    </subcellularLocation>
</comment>
<gene>
    <name evidence="16" type="primary">Dwil\GK25814</name>
    <name evidence="16" type="ORF">Dwil_GK25814</name>
</gene>
<sequence length="1017" mass="113751">MQPFSDSLSKSRDDLVNVIASRQQQQQQQQQQLYGLRRHHGSSPNLSLNQTDNLRRSMACLQDEFGHLGLATTDLPFKSADLDLDLQRSPPHHHNNYAEITDSSAENTTCQQQRGIAGAFGHHHPDKPIGWMYGLLGCMKPVLSFIGKAGVIEVKNQRSEDWEIPFESITDLEWLGSGAQGAVFSGKLKNEIVAVKKVKELKETDIKHLRKLDHENIIKFKGVCTQSPVFCIIMEFCPYGPLQNILKEEQVMLPSRLVSWSKQIALGMQYLHSHKIIHRDLKSPNILISTNEVVKISDFGTSREWNEISTKMSFAGTVAWMAPEVIRNEPCSEKVDIWSYGVVLWEMLTCEIPYKDVDSSAIIWGVGNNSLKLLVPSTCPEGFKLLVKLCWKSKPRNRPSFRQILTHLDIAGPELLRKTEKQYFETQKSWKEEVRSHLKEITQNGTSIHKYEQDLIKRRTAEWRHAQDIRMVYEDKLQKTNQLFFELSECMSQLQEKEKEIAERERKLPGGVGSAVVGYKPNRRLGNTFRKMQHYRRRLNAPPPTAAIQSSTPDPETTPESPVKCVLYAQLDNNLQPKSYLGNIIAGNNVGGGGNGGSIMGKKTFRHRRNGSGSLAGAPPKYSPTRDRRYQSEPENRKVQLVERQTQTDAMDVSETDISPSGEVPPAPPMPTPPNHRQLPLQLQRVQQIAQAQAEAKARAATASPINATTPSNGNSLSTSELTYQDACSSPDQLLDDVMNSNERLDMTDCCSDNENLERLGRKVIEFITENRLSIQSNTNSYTNTENGNQGGGGGGGCSSGGGAGDKSLDTRLELRQSPSLSKRRSHSTENANGETQELDHDQDSWSDEEGEATDYKYALRRRSIGRLPIGRGMRPRRSYKAPSMMSQKIAIHKRNVVIVSDEEENTSEYSHSPASSQHSTLESNTDMPSVMKQQQQQQKNTVSTSTSTNSSSEPEEDDSSDSSEEEDEEEQVVVDKRQTKKHEAIATSAPLPMGAIRSSDIISIPTFEADGAVNMV</sequence>
<dbReference type="Gene3D" id="3.30.200.20">
    <property type="entry name" value="Phosphorylase Kinase, domain 1"/>
    <property type="match status" value="1"/>
</dbReference>
<dbReference type="CDD" id="cd14059">
    <property type="entry name" value="STKc_MAP3K12_13"/>
    <property type="match status" value="1"/>
</dbReference>
<evidence type="ECO:0000259" key="15">
    <source>
        <dbReference type="PROSITE" id="PS50011"/>
    </source>
</evidence>
<feature type="binding site" evidence="13">
    <location>
        <position position="196"/>
    </location>
    <ligand>
        <name>ATP</name>
        <dbReference type="ChEBI" id="CHEBI:30616"/>
    </ligand>
</feature>
<dbReference type="FunCoup" id="B4N3L7">
    <property type="interactions" value="386"/>
</dbReference>
<feature type="compositionally biased region" description="Basic and acidic residues" evidence="14">
    <location>
        <begin position="624"/>
        <end position="641"/>
    </location>
</feature>
<evidence type="ECO:0000256" key="9">
    <source>
        <dbReference type="ARBA" id="ARBA00047559"/>
    </source>
</evidence>